<name>A0A183SCR7_SCHSO</name>
<feature type="region of interest" description="Disordered" evidence="1">
    <location>
        <begin position="61"/>
        <end position="140"/>
    </location>
</feature>
<feature type="compositionally biased region" description="Polar residues" evidence="1">
    <location>
        <begin position="90"/>
        <end position="102"/>
    </location>
</feature>
<feature type="region of interest" description="Disordered" evidence="1">
    <location>
        <begin position="13"/>
        <end position="49"/>
    </location>
</feature>
<dbReference type="AlphaFoldDB" id="A0A183SCR7"/>
<organism evidence="2">
    <name type="scientific">Schistocephalus solidus</name>
    <name type="common">Tapeworm</name>
    <dbReference type="NCBI Taxonomy" id="70667"/>
    <lineage>
        <taxon>Eukaryota</taxon>
        <taxon>Metazoa</taxon>
        <taxon>Spiralia</taxon>
        <taxon>Lophotrochozoa</taxon>
        <taxon>Platyhelminthes</taxon>
        <taxon>Cestoda</taxon>
        <taxon>Eucestoda</taxon>
        <taxon>Diphyllobothriidea</taxon>
        <taxon>Diphyllobothriidae</taxon>
        <taxon>Schistocephalus</taxon>
    </lineage>
</organism>
<sequence length="140" mass="14789">LPHASMPWALTALKTAEGSPESSSSRSSAPSSPCPSATILTGGEASNRKHATAIAATVDTSSKFMAEDREKSSSWNTVTGRRRCARKAPTSKQPQRKFNPQASPDALTHHHSDAQSIVGDTAEETDDAFLPSLPSAEASW</sequence>
<feature type="compositionally biased region" description="Low complexity" evidence="1">
    <location>
        <begin position="19"/>
        <end position="36"/>
    </location>
</feature>
<protein>
    <submittedName>
        <fullName evidence="2">Ankyrin repeat domain 11</fullName>
    </submittedName>
</protein>
<accession>A0A183SCR7</accession>
<dbReference type="WBParaSite" id="SSLN_0000208401-mRNA-1">
    <property type="protein sequence ID" value="SSLN_0000208401-mRNA-1"/>
    <property type="gene ID" value="SSLN_0000208401"/>
</dbReference>
<reference evidence="2" key="1">
    <citation type="submission" date="2016-06" db="UniProtKB">
        <authorList>
            <consortium name="WormBaseParasite"/>
        </authorList>
    </citation>
    <scope>IDENTIFICATION</scope>
</reference>
<proteinExistence type="predicted"/>
<evidence type="ECO:0000256" key="1">
    <source>
        <dbReference type="SAM" id="MobiDB-lite"/>
    </source>
</evidence>
<evidence type="ECO:0000313" key="2">
    <source>
        <dbReference type="WBParaSite" id="SSLN_0000208401-mRNA-1"/>
    </source>
</evidence>